<dbReference type="AlphaFoldDB" id="A0AAN6PZH1"/>
<keyword evidence="3" id="KW-1185">Reference proteome</keyword>
<evidence type="ECO:0000313" key="2">
    <source>
        <dbReference type="EMBL" id="KAK4099499.1"/>
    </source>
</evidence>
<feature type="region of interest" description="Disordered" evidence="1">
    <location>
        <begin position="112"/>
        <end position="135"/>
    </location>
</feature>
<sequence length="171" mass="18802">MRRFRALAAIPSWHEHCAGHARPARFELSVRAKPGARSVHTVPYPPGYQLEPPVFDTARGTRLSIHSPGRRRMRMAASCRFGVSSLAGGPPSPIGDRELCIHAATVLRPLATQRSGPKQPADIGHQRRRPCLGNHRAPKHAPDLALPVCESLSPSIRTVLNLFFSGFWAKK</sequence>
<dbReference type="Proteomes" id="UP001305647">
    <property type="component" value="Unassembled WGS sequence"/>
</dbReference>
<organism evidence="2 3">
    <name type="scientific">Parathielavia hyrcaniae</name>
    <dbReference type="NCBI Taxonomy" id="113614"/>
    <lineage>
        <taxon>Eukaryota</taxon>
        <taxon>Fungi</taxon>
        <taxon>Dikarya</taxon>
        <taxon>Ascomycota</taxon>
        <taxon>Pezizomycotina</taxon>
        <taxon>Sordariomycetes</taxon>
        <taxon>Sordariomycetidae</taxon>
        <taxon>Sordariales</taxon>
        <taxon>Chaetomiaceae</taxon>
        <taxon>Parathielavia</taxon>
    </lineage>
</organism>
<name>A0AAN6PZH1_9PEZI</name>
<protein>
    <submittedName>
        <fullName evidence="2">Uncharacterized protein</fullName>
    </submittedName>
</protein>
<reference evidence="2" key="1">
    <citation type="journal article" date="2023" name="Mol. Phylogenet. Evol.">
        <title>Genome-scale phylogeny and comparative genomics of the fungal order Sordariales.</title>
        <authorList>
            <person name="Hensen N."/>
            <person name="Bonometti L."/>
            <person name="Westerberg I."/>
            <person name="Brannstrom I.O."/>
            <person name="Guillou S."/>
            <person name="Cros-Aarteil S."/>
            <person name="Calhoun S."/>
            <person name="Haridas S."/>
            <person name="Kuo A."/>
            <person name="Mondo S."/>
            <person name="Pangilinan J."/>
            <person name="Riley R."/>
            <person name="LaButti K."/>
            <person name="Andreopoulos B."/>
            <person name="Lipzen A."/>
            <person name="Chen C."/>
            <person name="Yan M."/>
            <person name="Daum C."/>
            <person name="Ng V."/>
            <person name="Clum A."/>
            <person name="Steindorff A."/>
            <person name="Ohm R.A."/>
            <person name="Martin F."/>
            <person name="Silar P."/>
            <person name="Natvig D.O."/>
            <person name="Lalanne C."/>
            <person name="Gautier V."/>
            <person name="Ament-Velasquez S.L."/>
            <person name="Kruys A."/>
            <person name="Hutchinson M.I."/>
            <person name="Powell A.J."/>
            <person name="Barry K."/>
            <person name="Miller A.N."/>
            <person name="Grigoriev I.V."/>
            <person name="Debuchy R."/>
            <person name="Gladieux P."/>
            <person name="Hiltunen Thoren M."/>
            <person name="Johannesson H."/>
        </authorList>
    </citation>
    <scope>NUCLEOTIDE SEQUENCE</scope>
    <source>
        <strain evidence="2">CBS 757.83</strain>
    </source>
</reference>
<dbReference type="EMBL" id="MU863649">
    <property type="protein sequence ID" value="KAK4099499.1"/>
    <property type="molecule type" value="Genomic_DNA"/>
</dbReference>
<reference evidence="2" key="2">
    <citation type="submission" date="2023-05" db="EMBL/GenBank/DDBJ databases">
        <authorList>
            <consortium name="Lawrence Berkeley National Laboratory"/>
            <person name="Steindorff A."/>
            <person name="Hensen N."/>
            <person name="Bonometti L."/>
            <person name="Westerberg I."/>
            <person name="Brannstrom I.O."/>
            <person name="Guillou S."/>
            <person name="Cros-Aarteil S."/>
            <person name="Calhoun S."/>
            <person name="Haridas S."/>
            <person name="Kuo A."/>
            <person name="Mondo S."/>
            <person name="Pangilinan J."/>
            <person name="Riley R."/>
            <person name="Labutti K."/>
            <person name="Andreopoulos B."/>
            <person name="Lipzen A."/>
            <person name="Chen C."/>
            <person name="Yanf M."/>
            <person name="Daum C."/>
            <person name="Ng V."/>
            <person name="Clum A."/>
            <person name="Ohm R."/>
            <person name="Martin F."/>
            <person name="Silar P."/>
            <person name="Natvig D."/>
            <person name="Lalanne C."/>
            <person name="Gautier V."/>
            <person name="Ament-Velasquez S.L."/>
            <person name="Kruys A."/>
            <person name="Hutchinson M.I."/>
            <person name="Powell A.J."/>
            <person name="Barry K."/>
            <person name="Miller A.N."/>
            <person name="Grigoriev I.V."/>
            <person name="Debuchy R."/>
            <person name="Gladieux P."/>
            <person name="Thoren M.H."/>
            <person name="Johannesson H."/>
        </authorList>
    </citation>
    <scope>NUCLEOTIDE SEQUENCE</scope>
    <source>
        <strain evidence="2">CBS 757.83</strain>
    </source>
</reference>
<gene>
    <name evidence="2" type="ORF">N658DRAFT_166051</name>
</gene>
<evidence type="ECO:0000313" key="3">
    <source>
        <dbReference type="Proteomes" id="UP001305647"/>
    </source>
</evidence>
<evidence type="ECO:0000256" key="1">
    <source>
        <dbReference type="SAM" id="MobiDB-lite"/>
    </source>
</evidence>
<proteinExistence type="predicted"/>
<comment type="caution">
    <text evidence="2">The sequence shown here is derived from an EMBL/GenBank/DDBJ whole genome shotgun (WGS) entry which is preliminary data.</text>
</comment>
<accession>A0AAN6PZH1</accession>